<feature type="compositionally biased region" description="Polar residues" evidence="3">
    <location>
        <begin position="924"/>
        <end position="933"/>
    </location>
</feature>
<accession>A0A640KPL3</accession>
<proteinExistence type="predicted"/>
<reference evidence="5" key="1">
    <citation type="submission" date="2019-11" db="EMBL/GenBank/DDBJ databases">
        <title>Leishmania tarentolae CDS.</title>
        <authorList>
            <person name="Goto Y."/>
            <person name="Yamagishi J."/>
        </authorList>
    </citation>
    <scope>NUCLEOTIDE SEQUENCE [LARGE SCALE GENOMIC DNA]</scope>
    <source>
        <strain evidence="5">Parrot Tar II</strain>
    </source>
</reference>
<feature type="compositionally biased region" description="Basic and acidic residues" evidence="3">
    <location>
        <begin position="547"/>
        <end position="557"/>
    </location>
</feature>
<keyword evidence="2" id="KW-0175">Coiled coil</keyword>
<evidence type="ECO:0000313" key="6">
    <source>
        <dbReference type="Proteomes" id="UP000419144"/>
    </source>
</evidence>
<sequence>MDSHHSKLCVYHCQLWMETTLTQLEPLDQGRDKVEYDELRAHVARWLGNKHVGFEVQSAMRIRCPFLTRMFDETRCRRLSAHQDKVHFLYYSNNAWGVSDVLQYGFLLSNDVPQSLEAVLQSYGSSDVSSGAQSRPSNPMAHVGSGASARTSPSSEVTSTANTRRTPFIFTSSMLSSHVKYMPLNTAPYKVLLCEVAPGRRFMTDQGLTGESSDKQAYPIPLVKPPCGYDSICYMRARKQKTSLRLEDAAEIAAEDLSFVQVQVQHSYQALPRYLLTVVPSTATPTTKQRRKTGQYATAIPTRAPGTTSQAAAAREDEKKIHRARGASPPLSSSCSPSSSSSLSKTYNMKEWFKFSPRCTTMAVNNGVNRKRASSAAATSPLSTSEVFREVRYAHSTEPRQRAASATRPGSDESLKQRRAVRDTDIKCHKDDIAYRSGNESIGSRVPDPVVARGTGDTGASERVGNLPWGPGLYSAGNGGFRNASPRNDVSHGGARAASAPRAPLTQHPSPLSSSAAQVSPRTNSAWATGDLVLSPSFHDSYNADSTRNRLPDESVPRGHTTKSRDASYPLVPAVHGRRAPGSASSRSPLLPQQEGVHVGDAMVGGVVGPTLNTVLPVSSTVPFPQPQAPPTMLDQFTCDVHLHQIQSLYCTACEESICPYCASDGSHHSHVVVEAAERAKTVCAKAEALHEALHHWLTQCRQTEERLRAVQASNAAQQQQNLRFVQEQFSTLNQALHQAERSMMQTIQEAGRRPPLAEVSAATTKYSQALAAVDAALRRYHSTVIASGSGRFESDTCSPKNGVLELLHFLRTTSPLINKVHDSFALRKHEEKRLRAAIAAYARQVQRNEKLLQHVDWVGARRLLLNIGSGLTNMVNKQEPKRSASSEPVHSSRTASPSVREATDLSIPGATRSGRNSVEVRVRTQTPKTLSSPHADASRAVSQRLLDRAPLDALMHNENGAAASPSTQPSLRLHRCLSDLQRGYIWIIHNATSYFAPGQRKTVCSTPFCLLGVSWELRVAPLPRTCRHDGSASSTPIVEAGINTGLMDTAASRWTPANLPEGGDSGLSGGQAHTSLLVTRSSQGGHDSFAADNAATTLATAPPSSEEGDAEWLGLFLFPLQHCLRMDFRVIVFSEGTWVEWPMKTWPDQFASKGWGVYPFLQRRELMKTSQMVRDNMVKICITPISDLY</sequence>
<evidence type="ECO:0000256" key="3">
    <source>
        <dbReference type="SAM" id="MobiDB-lite"/>
    </source>
</evidence>
<dbReference type="Gene3D" id="3.30.160.60">
    <property type="entry name" value="Classic Zinc Finger"/>
    <property type="match status" value="1"/>
</dbReference>
<keyword evidence="1" id="KW-0863">Zinc-finger</keyword>
<evidence type="ECO:0000256" key="1">
    <source>
        <dbReference type="PROSITE-ProRule" id="PRU00024"/>
    </source>
</evidence>
<feature type="compositionally biased region" description="Low complexity" evidence="3">
    <location>
        <begin position="328"/>
        <end position="343"/>
    </location>
</feature>
<feature type="compositionally biased region" description="Polar residues" evidence="3">
    <location>
        <begin position="886"/>
        <end position="898"/>
    </location>
</feature>
<dbReference type="VEuPathDB" id="TriTrypDB:LtaPh_3235700"/>
<feature type="region of interest" description="Disordered" evidence="3">
    <location>
        <begin position="541"/>
        <end position="591"/>
    </location>
</feature>
<feature type="compositionally biased region" description="Low complexity" evidence="3">
    <location>
        <begin position="580"/>
        <end position="591"/>
    </location>
</feature>
<comment type="caution">
    <text evidence="5">The sequence shown here is derived from an EMBL/GenBank/DDBJ whole genome shotgun (WGS) entry which is preliminary data.</text>
</comment>
<evidence type="ECO:0000256" key="2">
    <source>
        <dbReference type="SAM" id="Coils"/>
    </source>
</evidence>
<dbReference type="Pfam" id="PF00643">
    <property type="entry name" value="zf-B_box"/>
    <property type="match status" value="1"/>
</dbReference>
<feature type="region of interest" description="Disordered" evidence="3">
    <location>
        <begin position="438"/>
        <end position="523"/>
    </location>
</feature>
<keyword evidence="1" id="KW-0862">Zinc</keyword>
<feature type="region of interest" description="Disordered" evidence="3">
    <location>
        <begin position="395"/>
        <end position="421"/>
    </location>
</feature>
<feature type="domain" description="B box-type" evidence="4">
    <location>
        <begin position="634"/>
        <end position="676"/>
    </location>
</feature>
<keyword evidence="1" id="KW-0479">Metal-binding</keyword>
<evidence type="ECO:0000313" key="5">
    <source>
        <dbReference type="EMBL" id="GET91680.1"/>
    </source>
</evidence>
<feature type="compositionally biased region" description="Polar residues" evidence="3">
    <location>
        <begin position="507"/>
        <end position="523"/>
    </location>
</feature>
<organism evidence="5 6">
    <name type="scientific">Leishmania tarentolae</name>
    <name type="common">Sauroleishmania tarentolae</name>
    <dbReference type="NCBI Taxonomy" id="5689"/>
    <lineage>
        <taxon>Eukaryota</taxon>
        <taxon>Discoba</taxon>
        <taxon>Euglenozoa</taxon>
        <taxon>Kinetoplastea</taxon>
        <taxon>Metakinetoplastina</taxon>
        <taxon>Trypanosomatida</taxon>
        <taxon>Trypanosomatidae</taxon>
        <taxon>Leishmaniinae</taxon>
        <taxon>Leishmania</taxon>
        <taxon>lizard Leishmania</taxon>
    </lineage>
</organism>
<feature type="region of interest" description="Disordered" evidence="3">
    <location>
        <begin position="878"/>
        <end position="941"/>
    </location>
</feature>
<dbReference type="Proteomes" id="UP000419144">
    <property type="component" value="Unassembled WGS sequence"/>
</dbReference>
<protein>
    <recommendedName>
        <fullName evidence="4">B box-type domain-containing protein</fullName>
    </recommendedName>
</protein>
<feature type="compositionally biased region" description="Low complexity" evidence="3">
    <location>
        <begin position="491"/>
        <end position="504"/>
    </location>
</feature>
<dbReference type="PROSITE" id="PS50119">
    <property type="entry name" value="ZF_BBOX"/>
    <property type="match status" value="1"/>
</dbReference>
<feature type="region of interest" description="Disordered" evidence="3">
    <location>
        <begin position="127"/>
        <end position="161"/>
    </location>
</feature>
<evidence type="ECO:0000259" key="4">
    <source>
        <dbReference type="PROSITE" id="PS50119"/>
    </source>
</evidence>
<dbReference type="EMBL" id="BLBS01000049">
    <property type="protein sequence ID" value="GET91680.1"/>
    <property type="molecule type" value="Genomic_DNA"/>
</dbReference>
<dbReference type="CDD" id="cd19756">
    <property type="entry name" value="Bbox2"/>
    <property type="match status" value="1"/>
</dbReference>
<dbReference type="AlphaFoldDB" id="A0A640KPL3"/>
<feature type="region of interest" description="Disordered" evidence="3">
    <location>
        <begin position="284"/>
        <end position="343"/>
    </location>
</feature>
<feature type="compositionally biased region" description="Polar residues" evidence="3">
    <location>
        <begin position="148"/>
        <end position="161"/>
    </location>
</feature>
<dbReference type="OrthoDB" id="6105938at2759"/>
<dbReference type="InterPro" id="IPR050143">
    <property type="entry name" value="TRIM/RBCC"/>
</dbReference>
<feature type="compositionally biased region" description="Polar residues" evidence="3">
    <location>
        <begin position="127"/>
        <end position="137"/>
    </location>
</feature>
<dbReference type="PANTHER" id="PTHR24103">
    <property type="entry name" value="E3 UBIQUITIN-PROTEIN LIGASE TRIM"/>
    <property type="match status" value="1"/>
</dbReference>
<dbReference type="InterPro" id="IPR000315">
    <property type="entry name" value="Znf_B-box"/>
</dbReference>
<name>A0A640KPL3_LEITA</name>
<keyword evidence="6" id="KW-1185">Reference proteome</keyword>
<feature type="compositionally biased region" description="Basic and acidic residues" evidence="3">
    <location>
        <begin position="410"/>
        <end position="421"/>
    </location>
</feature>
<feature type="coiled-coil region" evidence="2">
    <location>
        <begin position="701"/>
        <end position="743"/>
    </location>
</feature>
<dbReference type="GO" id="GO:0008270">
    <property type="term" value="F:zinc ion binding"/>
    <property type="evidence" value="ECO:0007669"/>
    <property type="project" value="UniProtKB-KW"/>
</dbReference>
<gene>
    <name evidence="5" type="ORF">LtaPh_3235700</name>
</gene>
<dbReference type="SUPFAM" id="SSF57845">
    <property type="entry name" value="B-box zinc-binding domain"/>
    <property type="match status" value="1"/>
</dbReference>